<accession>A0A133VC23</accession>
<evidence type="ECO:0000313" key="2">
    <source>
        <dbReference type="EMBL" id="KXB03999.1"/>
    </source>
</evidence>
<dbReference type="AlphaFoldDB" id="A0A133VC23"/>
<proteinExistence type="predicted"/>
<dbReference type="EMBL" id="LHYA01000009">
    <property type="protein sequence ID" value="KXB03999.1"/>
    <property type="molecule type" value="Genomic_DNA"/>
</dbReference>
<organism evidence="2 3">
    <name type="scientific">candidate division MSBL1 archaeon SCGC-AAA261G05</name>
    <dbReference type="NCBI Taxonomy" id="1698276"/>
    <lineage>
        <taxon>Archaea</taxon>
        <taxon>Methanobacteriati</taxon>
        <taxon>Methanobacteriota</taxon>
        <taxon>candidate division MSBL1</taxon>
    </lineage>
</organism>
<keyword evidence="3" id="KW-1185">Reference proteome</keyword>
<feature type="region of interest" description="Disordered" evidence="1">
    <location>
        <begin position="38"/>
        <end position="78"/>
    </location>
</feature>
<feature type="compositionally biased region" description="Basic and acidic residues" evidence="1">
    <location>
        <begin position="56"/>
        <end position="65"/>
    </location>
</feature>
<evidence type="ECO:0000256" key="1">
    <source>
        <dbReference type="SAM" id="MobiDB-lite"/>
    </source>
</evidence>
<sequence>MAKVKVLKSFEYGGKKRMKDEEVKLPASVAKEVVDRGYGEPVEEIPTFGEPEELGEFEKSSEASKETSTSGKGINVDRYAKSGGWSLQTMSARETGSR</sequence>
<name>A0A133VC23_9EURY</name>
<gene>
    <name evidence="2" type="ORF">AKJ47_01215</name>
</gene>
<reference evidence="2 3" key="1">
    <citation type="journal article" date="2016" name="Sci. Rep.">
        <title>Metabolic traits of an uncultured archaeal lineage -MSBL1- from brine pools of the Red Sea.</title>
        <authorList>
            <person name="Mwirichia R."/>
            <person name="Alam I."/>
            <person name="Rashid M."/>
            <person name="Vinu M."/>
            <person name="Ba-Alawi W."/>
            <person name="Anthony Kamau A."/>
            <person name="Kamanda Ngugi D."/>
            <person name="Goker M."/>
            <person name="Klenk H.P."/>
            <person name="Bajic V."/>
            <person name="Stingl U."/>
        </authorList>
    </citation>
    <scope>NUCLEOTIDE SEQUENCE [LARGE SCALE GENOMIC DNA]</scope>
    <source>
        <strain evidence="2">SCGC-AAA261G05</strain>
    </source>
</reference>
<protein>
    <submittedName>
        <fullName evidence="2">Uncharacterized protein</fullName>
    </submittedName>
</protein>
<evidence type="ECO:0000313" key="3">
    <source>
        <dbReference type="Proteomes" id="UP000070405"/>
    </source>
</evidence>
<comment type="caution">
    <text evidence="2">The sequence shown here is derived from an EMBL/GenBank/DDBJ whole genome shotgun (WGS) entry which is preliminary data.</text>
</comment>
<dbReference type="Proteomes" id="UP000070405">
    <property type="component" value="Unassembled WGS sequence"/>
</dbReference>